<dbReference type="Pfam" id="PF21982">
    <property type="entry name" value="RecX_HTH1"/>
    <property type="match status" value="1"/>
</dbReference>
<evidence type="ECO:0000313" key="8">
    <source>
        <dbReference type="EMBL" id="TQL79131.1"/>
    </source>
</evidence>
<evidence type="ECO:0000313" key="9">
    <source>
        <dbReference type="Proteomes" id="UP000317043"/>
    </source>
</evidence>
<reference evidence="8 9" key="1">
    <citation type="submission" date="2019-06" db="EMBL/GenBank/DDBJ databases">
        <title>Sequencing the genomes of 1000 actinobacteria strains.</title>
        <authorList>
            <person name="Klenk H.-P."/>
        </authorList>
    </citation>
    <scope>NUCLEOTIDE SEQUENCE [LARGE SCALE GENOMIC DNA]</scope>
    <source>
        <strain evidence="8 9">DSM 45928</strain>
    </source>
</reference>
<comment type="function">
    <text evidence="5">Modulates RecA activity.</text>
</comment>
<keyword evidence="4 5" id="KW-0963">Cytoplasm</keyword>
<dbReference type="AlphaFoldDB" id="A0A543B2S9"/>
<sequence length="178" mass="19835">MTEAPDPGEQARQICLRLLAVRPRTYIELAEALTRRGIPDDVIGEVLDRYRDVGMVDDAAFAKAWVASRHSGRKLSRRALSNELRRKGVDTELVDEALEQVDDDSERMTAYELATKRLRGMRSVPPEAVFRRLVGMLARKGYPAGMAVSVVKEVLAERDEESARLAEEIDPDAAVDGL</sequence>
<dbReference type="InParanoid" id="A0A543B2S9"/>
<evidence type="ECO:0000256" key="3">
    <source>
        <dbReference type="ARBA" id="ARBA00018111"/>
    </source>
</evidence>
<comment type="caution">
    <text evidence="8">The sequence shown here is derived from an EMBL/GenBank/DDBJ whole genome shotgun (WGS) entry which is preliminary data.</text>
</comment>
<gene>
    <name evidence="5" type="primary">recX</name>
    <name evidence="8" type="ORF">FB566_4732</name>
</gene>
<dbReference type="InterPro" id="IPR053924">
    <property type="entry name" value="RecX_HTH_2nd"/>
</dbReference>
<dbReference type="InterPro" id="IPR003783">
    <property type="entry name" value="Regulatory_RecX"/>
</dbReference>
<dbReference type="HAMAP" id="MF_01114">
    <property type="entry name" value="RecX"/>
    <property type="match status" value="1"/>
</dbReference>
<dbReference type="PANTHER" id="PTHR33602:SF1">
    <property type="entry name" value="REGULATORY PROTEIN RECX FAMILY PROTEIN"/>
    <property type="match status" value="1"/>
</dbReference>
<dbReference type="InterPro" id="IPR036388">
    <property type="entry name" value="WH-like_DNA-bd_sf"/>
</dbReference>
<evidence type="ECO:0000256" key="1">
    <source>
        <dbReference type="ARBA" id="ARBA00004496"/>
    </source>
</evidence>
<evidence type="ECO:0000256" key="2">
    <source>
        <dbReference type="ARBA" id="ARBA00009695"/>
    </source>
</evidence>
<dbReference type="Pfam" id="PF02631">
    <property type="entry name" value="RecX_HTH2"/>
    <property type="match status" value="1"/>
</dbReference>
<dbReference type="GO" id="GO:0006282">
    <property type="term" value="P:regulation of DNA repair"/>
    <property type="evidence" value="ECO:0007669"/>
    <property type="project" value="UniProtKB-UniRule"/>
</dbReference>
<comment type="subcellular location">
    <subcellularLocation>
        <location evidence="1 5">Cytoplasm</location>
    </subcellularLocation>
</comment>
<dbReference type="EMBL" id="VFOW01000001">
    <property type="protein sequence ID" value="TQL79131.1"/>
    <property type="molecule type" value="Genomic_DNA"/>
</dbReference>
<dbReference type="PANTHER" id="PTHR33602">
    <property type="entry name" value="REGULATORY PROTEIN RECX FAMILY PROTEIN"/>
    <property type="match status" value="1"/>
</dbReference>
<evidence type="ECO:0000256" key="5">
    <source>
        <dbReference type="HAMAP-Rule" id="MF_01114"/>
    </source>
</evidence>
<feature type="domain" description="RecX first three-helical" evidence="7">
    <location>
        <begin position="11"/>
        <end position="49"/>
    </location>
</feature>
<evidence type="ECO:0000259" key="7">
    <source>
        <dbReference type="Pfam" id="PF21982"/>
    </source>
</evidence>
<feature type="domain" description="RecX second three-helical" evidence="6">
    <location>
        <begin position="57"/>
        <end position="98"/>
    </location>
</feature>
<keyword evidence="9" id="KW-1185">Reference proteome</keyword>
<comment type="similarity">
    <text evidence="2 5">Belongs to the RecX family.</text>
</comment>
<proteinExistence type="inferred from homology"/>
<dbReference type="GO" id="GO:0005737">
    <property type="term" value="C:cytoplasm"/>
    <property type="evidence" value="ECO:0007669"/>
    <property type="project" value="UniProtKB-SubCell"/>
</dbReference>
<name>A0A543B2S9_9ACTN</name>
<dbReference type="Proteomes" id="UP000317043">
    <property type="component" value="Unassembled WGS sequence"/>
</dbReference>
<dbReference type="Gene3D" id="1.10.10.10">
    <property type="entry name" value="Winged helix-like DNA-binding domain superfamily/Winged helix DNA-binding domain"/>
    <property type="match status" value="2"/>
</dbReference>
<evidence type="ECO:0000259" key="6">
    <source>
        <dbReference type="Pfam" id="PF02631"/>
    </source>
</evidence>
<accession>A0A543B2S9</accession>
<organism evidence="8 9">
    <name type="scientific">Stackebrandtia endophytica</name>
    <dbReference type="NCBI Taxonomy" id="1496996"/>
    <lineage>
        <taxon>Bacteria</taxon>
        <taxon>Bacillati</taxon>
        <taxon>Actinomycetota</taxon>
        <taxon>Actinomycetes</taxon>
        <taxon>Glycomycetales</taxon>
        <taxon>Glycomycetaceae</taxon>
        <taxon>Stackebrandtia</taxon>
    </lineage>
</organism>
<protein>
    <recommendedName>
        <fullName evidence="3 5">Regulatory protein RecX</fullName>
    </recommendedName>
</protein>
<evidence type="ECO:0000256" key="4">
    <source>
        <dbReference type="ARBA" id="ARBA00022490"/>
    </source>
</evidence>
<dbReference type="InterPro" id="IPR053926">
    <property type="entry name" value="RecX_HTH_1st"/>
</dbReference>
<dbReference type="RefSeq" id="WP_246100274.1">
    <property type="nucleotide sequence ID" value="NZ_JBHTGS010000002.1"/>
</dbReference>